<proteinExistence type="inferred from homology"/>
<evidence type="ECO:0000256" key="1">
    <source>
        <dbReference type="ARBA" id="ARBA00006739"/>
    </source>
</evidence>
<reference evidence="5 6" key="1">
    <citation type="journal article" date="2012" name="Front. Microbiol.">
        <title>Redundancy and modularity in membrane-associated dissimilatory nitrate reduction in Bacillus.</title>
        <authorList>
            <person name="Heylen K."/>
            <person name="Keltjens J."/>
        </authorList>
    </citation>
    <scope>NUCLEOTIDE SEQUENCE [LARGE SCALE GENOMIC DNA]</scope>
    <source>
        <strain evidence="6">LMG 21833T</strain>
    </source>
</reference>
<dbReference type="PANTHER" id="PTHR22916:SF51">
    <property type="entry name" value="GLYCOSYLTRANSFERASE EPSH-RELATED"/>
    <property type="match status" value="1"/>
</dbReference>
<evidence type="ECO:0000259" key="4">
    <source>
        <dbReference type="Pfam" id="PF00535"/>
    </source>
</evidence>
<comment type="similarity">
    <text evidence="1">Belongs to the glycosyltransferase 2 family.</text>
</comment>
<dbReference type="AlphaFoldDB" id="K6DMI6"/>
<organism evidence="5 6">
    <name type="scientific">Neobacillus bataviensis LMG 21833</name>
    <dbReference type="NCBI Taxonomy" id="1117379"/>
    <lineage>
        <taxon>Bacteria</taxon>
        <taxon>Bacillati</taxon>
        <taxon>Bacillota</taxon>
        <taxon>Bacilli</taxon>
        <taxon>Bacillales</taxon>
        <taxon>Bacillaceae</taxon>
        <taxon>Neobacillus</taxon>
    </lineage>
</organism>
<dbReference type="GO" id="GO:0016757">
    <property type="term" value="F:glycosyltransferase activity"/>
    <property type="evidence" value="ECO:0007669"/>
    <property type="project" value="UniProtKB-KW"/>
</dbReference>
<dbReference type="InterPro" id="IPR029044">
    <property type="entry name" value="Nucleotide-diphossugar_trans"/>
</dbReference>
<dbReference type="RefSeq" id="WP_007085026.1">
    <property type="nucleotide sequence ID" value="NZ_AJLS01000056.1"/>
</dbReference>
<comment type="caution">
    <text evidence="5">The sequence shown here is derived from an EMBL/GenBank/DDBJ whole genome shotgun (WGS) entry which is preliminary data.</text>
</comment>
<dbReference type="Proteomes" id="UP000006316">
    <property type="component" value="Unassembled WGS sequence"/>
</dbReference>
<dbReference type="CDD" id="cd00761">
    <property type="entry name" value="Glyco_tranf_GTA_type"/>
    <property type="match status" value="1"/>
</dbReference>
<feature type="domain" description="Glycosyltransferase 2-like" evidence="4">
    <location>
        <begin position="6"/>
        <end position="170"/>
    </location>
</feature>
<sequence>MIPKISIIVPVYNVELYIHKCVDSILAQTLKEFELILVDDGSTDNCGRICDEYAKKDSRVIVIHKKNEGQASARNMGLEIIKGEFIGFVDSDDYIEKDMFEFLYKNALKYEAEVVECSINIINGKDILGIQNHGEIEIGNNEFALKQLLDNGYRNSMCNKLYKKEIFSELRFPNKLYEDGFVAYKIYYRLKKYVFIGEGKYNYVKRIGSTMYLQEKFSLKNLDGLESQEERYYFLKDRISDSHLLISLECHFFNSILYSYRMLQKNKELDPNKKYRNILKSKITDNYQGFLSNPKLNKYYQLVKLSKLDISIFNIMVIGYLKVLDHLLRIYGLYIKANNKIKAV</sequence>
<evidence type="ECO:0000256" key="3">
    <source>
        <dbReference type="ARBA" id="ARBA00022679"/>
    </source>
</evidence>
<keyword evidence="3 5" id="KW-0808">Transferase</keyword>
<keyword evidence="6" id="KW-1185">Reference proteome</keyword>
<dbReference type="InterPro" id="IPR001173">
    <property type="entry name" value="Glyco_trans_2-like"/>
</dbReference>
<dbReference type="PATRIC" id="fig|1117379.3.peg.2096"/>
<dbReference type="EMBL" id="AJLS01000056">
    <property type="protein sequence ID" value="EKN69393.1"/>
    <property type="molecule type" value="Genomic_DNA"/>
</dbReference>
<dbReference type="SUPFAM" id="SSF53448">
    <property type="entry name" value="Nucleotide-diphospho-sugar transferases"/>
    <property type="match status" value="1"/>
</dbReference>
<dbReference type="STRING" id="1117379.BABA_10046"/>
<dbReference type="Pfam" id="PF00535">
    <property type="entry name" value="Glycos_transf_2"/>
    <property type="match status" value="1"/>
</dbReference>
<protein>
    <submittedName>
        <fullName evidence="5">Glycosyl transferase family protein</fullName>
    </submittedName>
</protein>
<evidence type="ECO:0000313" key="5">
    <source>
        <dbReference type="EMBL" id="EKN69393.1"/>
    </source>
</evidence>
<evidence type="ECO:0000313" key="6">
    <source>
        <dbReference type="Proteomes" id="UP000006316"/>
    </source>
</evidence>
<dbReference type="Gene3D" id="3.90.550.10">
    <property type="entry name" value="Spore Coat Polysaccharide Biosynthesis Protein SpsA, Chain A"/>
    <property type="match status" value="1"/>
</dbReference>
<evidence type="ECO:0000256" key="2">
    <source>
        <dbReference type="ARBA" id="ARBA00022676"/>
    </source>
</evidence>
<gene>
    <name evidence="5" type="ORF">BABA_10046</name>
</gene>
<name>K6DMI6_9BACI</name>
<keyword evidence="2" id="KW-0328">Glycosyltransferase</keyword>
<dbReference type="OrthoDB" id="396512at2"/>
<accession>K6DMI6</accession>
<dbReference type="PANTHER" id="PTHR22916">
    <property type="entry name" value="GLYCOSYLTRANSFERASE"/>
    <property type="match status" value="1"/>
</dbReference>
<dbReference type="eggNOG" id="COG1216">
    <property type="taxonomic scope" value="Bacteria"/>
</dbReference>